<dbReference type="PROSITE" id="PS51278">
    <property type="entry name" value="GATASE_TYPE_2"/>
    <property type="match status" value="1"/>
</dbReference>
<keyword evidence="12" id="KW-1185">Reference proteome</keyword>
<dbReference type="Proteomes" id="UP000001822">
    <property type="component" value="Chromosome"/>
</dbReference>
<dbReference type="InterPro" id="IPR017932">
    <property type="entry name" value="GATase_2_dom"/>
</dbReference>
<dbReference type="AlphaFoldDB" id="A0A6N4SX75"/>
<keyword evidence="6 8" id="KW-0315">Glutamine amidotransferase</keyword>
<keyword evidence="8" id="KW-0028">Amino-acid biosynthesis</keyword>
<dbReference type="EMBL" id="CP000383">
    <property type="protein sequence ID" value="ABG60926.1"/>
    <property type="molecule type" value="Genomic_DNA"/>
</dbReference>
<evidence type="ECO:0000313" key="11">
    <source>
        <dbReference type="EMBL" id="ABG60926.1"/>
    </source>
</evidence>
<comment type="similarity">
    <text evidence="2">Belongs to the asparagine synthetase family.</text>
</comment>
<dbReference type="GO" id="GO:0005829">
    <property type="term" value="C:cytosol"/>
    <property type="evidence" value="ECO:0007669"/>
    <property type="project" value="TreeGrafter"/>
</dbReference>
<dbReference type="Pfam" id="PF00733">
    <property type="entry name" value="Asn_synthase"/>
    <property type="match status" value="1"/>
</dbReference>
<feature type="binding site" evidence="9">
    <location>
        <position position="101"/>
    </location>
    <ligand>
        <name>L-glutamine</name>
        <dbReference type="ChEBI" id="CHEBI:58359"/>
    </ligand>
</feature>
<dbReference type="InterPro" id="IPR014729">
    <property type="entry name" value="Rossmann-like_a/b/a_fold"/>
</dbReference>
<keyword evidence="8" id="KW-0061">Asparagine biosynthesis</keyword>
<proteinExistence type="inferred from homology"/>
<feature type="binding site" evidence="9">
    <location>
        <position position="289"/>
    </location>
    <ligand>
        <name>ATP</name>
        <dbReference type="ChEBI" id="CHEBI:30616"/>
    </ligand>
</feature>
<evidence type="ECO:0000256" key="1">
    <source>
        <dbReference type="ARBA" id="ARBA00005187"/>
    </source>
</evidence>
<keyword evidence="5 9" id="KW-0067">ATP-binding</keyword>
<comment type="catalytic activity">
    <reaction evidence="7">
        <text>L-aspartate + L-glutamine + ATP + H2O = L-asparagine + L-glutamate + AMP + diphosphate + H(+)</text>
        <dbReference type="Rhea" id="RHEA:12228"/>
        <dbReference type="ChEBI" id="CHEBI:15377"/>
        <dbReference type="ChEBI" id="CHEBI:15378"/>
        <dbReference type="ChEBI" id="CHEBI:29985"/>
        <dbReference type="ChEBI" id="CHEBI:29991"/>
        <dbReference type="ChEBI" id="CHEBI:30616"/>
        <dbReference type="ChEBI" id="CHEBI:33019"/>
        <dbReference type="ChEBI" id="CHEBI:58048"/>
        <dbReference type="ChEBI" id="CHEBI:58359"/>
        <dbReference type="ChEBI" id="CHEBI:456215"/>
        <dbReference type="EC" id="6.3.5.4"/>
    </reaction>
</comment>
<keyword evidence="11" id="KW-0436">Ligase</keyword>
<evidence type="ECO:0000256" key="4">
    <source>
        <dbReference type="ARBA" id="ARBA00022741"/>
    </source>
</evidence>
<dbReference type="SUPFAM" id="SSF56235">
    <property type="entry name" value="N-terminal nucleophile aminohydrolases (Ntn hydrolases)"/>
    <property type="match status" value="1"/>
</dbReference>
<feature type="active site" description="For GATase activity" evidence="8">
    <location>
        <position position="2"/>
    </location>
</feature>
<name>A0A6N4SX75_CYTH3</name>
<accession>A0A6N4SX75</accession>
<protein>
    <recommendedName>
        <fullName evidence="3">asparagine synthase (glutamine-hydrolyzing)</fullName>
        <ecNumber evidence="3">6.3.5.4</ecNumber>
    </recommendedName>
</protein>
<dbReference type="InterPro" id="IPR029055">
    <property type="entry name" value="Ntn_hydrolases_N"/>
</dbReference>
<dbReference type="InterPro" id="IPR033738">
    <property type="entry name" value="AsnB_N"/>
</dbReference>
<gene>
    <name evidence="11" type="primary">asnB</name>
    <name evidence="11" type="ordered locus">CHU_3693</name>
</gene>
<dbReference type="CDD" id="cd00712">
    <property type="entry name" value="AsnB"/>
    <property type="match status" value="1"/>
</dbReference>
<dbReference type="EC" id="6.3.5.4" evidence="3"/>
<dbReference type="GO" id="GO:0006529">
    <property type="term" value="P:asparagine biosynthetic process"/>
    <property type="evidence" value="ECO:0007669"/>
    <property type="project" value="UniProtKB-KW"/>
</dbReference>
<dbReference type="NCBIfam" id="TIGR01536">
    <property type="entry name" value="asn_synth_AEB"/>
    <property type="match status" value="1"/>
</dbReference>
<evidence type="ECO:0000256" key="9">
    <source>
        <dbReference type="PIRSR" id="PIRSR001589-2"/>
    </source>
</evidence>
<dbReference type="Gene3D" id="3.60.20.10">
    <property type="entry name" value="Glutamine Phosphoribosylpyrophosphate, subunit 1, domain 1"/>
    <property type="match status" value="1"/>
</dbReference>
<dbReference type="CDD" id="cd01991">
    <property type="entry name" value="Asn_synthase_B_C"/>
    <property type="match status" value="1"/>
</dbReference>
<dbReference type="SUPFAM" id="SSF52402">
    <property type="entry name" value="Adenine nucleotide alpha hydrolases-like"/>
    <property type="match status" value="1"/>
</dbReference>
<evidence type="ECO:0000256" key="6">
    <source>
        <dbReference type="ARBA" id="ARBA00022962"/>
    </source>
</evidence>
<dbReference type="InterPro" id="IPR001962">
    <property type="entry name" value="Asn_synthase"/>
</dbReference>
<dbReference type="PANTHER" id="PTHR43284">
    <property type="entry name" value="ASPARAGINE SYNTHETASE (GLUTAMINE-HYDROLYZING)"/>
    <property type="match status" value="1"/>
</dbReference>
<dbReference type="GO" id="GO:0005524">
    <property type="term" value="F:ATP binding"/>
    <property type="evidence" value="ECO:0007669"/>
    <property type="project" value="UniProtKB-KW"/>
</dbReference>
<keyword evidence="4 9" id="KW-0547">Nucleotide-binding</keyword>
<evidence type="ECO:0000256" key="5">
    <source>
        <dbReference type="ARBA" id="ARBA00022840"/>
    </source>
</evidence>
<dbReference type="InterPro" id="IPR051786">
    <property type="entry name" value="ASN_synthetase/amidase"/>
</dbReference>
<feature type="domain" description="Glutamine amidotransferase type-2" evidence="10">
    <location>
        <begin position="2"/>
        <end position="214"/>
    </location>
</feature>
<reference evidence="11 12" key="1">
    <citation type="journal article" date="2007" name="Appl. Environ. Microbiol.">
        <title>Genome sequence of the cellulolytic gliding bacterium Cytophaga hutchinsonii.</title>
        <authorList>
            <person name="Xie G."/>
            <person name="Bruce D.C."/>
            <person name="Challacombe J.F."/>
            <person name="Chertkov O."/>
            <person name="Detter J.C."/>
            <person name="Gilna P."/>
            <person name="Han C.S."/>
            <person name="Lucas S."/>
            <person name="Misra M."/>
            <person name="Myers G.L."/>
            <person name="Richardson P."/>
            <person name="Tapia R."/>
            <person name="Thayer N."/>
            <person name="Thompson L.S."/>
            <person name="Brettin T.S."/>
            <person name="Henrissat B."/>
            <person name="Wilson D.B."/>
            <person name="McBride M.J."/>
        </authorList>
    </citation>
    <scope>NUCLEOTIDE SEQUENCE [LARGE SCALE GENOMIC DNA]</scope>
    <source>
        <strain evidence="12">ATCC 33406 / DSM 1761 / CIP 103989 / NBRC 15051 / NCIMB 9469 / D465</strain>
    </source>
</reference>
<evidence type="ECO:0000256" key="2">
    <source>
        <dbReference type="ARBA" id="ARBA00005752"/>
    </source>
</evidence>
<dbReference type="RefSeq" id="WP_011587031.1">
    <property type="nucleotide sequence ID" value="NC_008255.1"/>
</dbReference>
<sequence length="615" mass="71227">MCGINIIIDKKGVLTSREIQSMNQAILYRGPDHSDFVSFQFKQQQIFIGNNRLKIIDRNTLSNQPYNSIDKRYSLTFNGAIYNYKELKQQLPAMEWQTESDTEVLLNWMIVHGLSGLPELNGMFAFAFYDRQQHALIIARDPSGIKPLYYYNDDDYFIASSEIKGILASGLVKKEFNSNQVSHYLQFKYVPKPFTFYKNIFELNEATFIKIDEYDFKIKRFESPSVIKPNTLTNQQLIETCDQLIENAVKHHLVADVPVGLYLSGGIDSTLLLSKIRKLGHLNFPTFTIANSSREQAFGTRDFEFARLASKLYNSDHHEVSVHAEMLQDLPAFVSMIDQPIGDSALFLTHILSKEAGQHVRVALNGAGADELFAGYNRHSAYKSYLNNLLHKNLAITLIKSTYNILPDGGNHSLKKVFRLWNKFTGMMDVDPIKTCHNFSSSEYFIEKNTSIEVDDKSYEDLSYYLYYCLRNDRTKYLISDILALTDKMTMRSSIEARVPYLDQELRRFVESLDPSVLLKNGRKWILKEVLLRNGGETFLNRPKEGFGMPFGYWLKLPVNKNFVEKLTNKNHPIYEWVPYQTIKNLVDWHLGSKRDCSSELWSVLLLMHWYEKEF</sequence>
<dbReference type="Pfam" id="PF13537">
    <property type="entry name" value="GATase_7"/>
    <property type="match status" value="1"/>
</dbReference>
<dbReference type="KEGG" id="chu:CHU_3693"/>
<comment type="pathway">
    <text evidence="1">Amino-acid biosynthesis; L-asparagine biosynthesis; L-asparagine from L-aspartate (L-Gln route): step 1/1.</text>
</comment>
<dbReference type="OrthoDB" id="9763290at2"/>
<dbReference type="Gene3D" id="3.40.50.620">
    <property type="entry name" value="HUPs"/>
    <property type="match status" value="1"/>
</dbReference>
<dbReference type="InterPro" id="IPR006426">
    <property type="entry name" value="Asn_synth_AEB"/>
</dbReference>
<evidence type="ECO:0000259" key="10">
    <source>
        <dbReference type="PROSITE" id="PS51278"/>
    </source>
</evidence>
<evidence type="ECO:0000313" key="12">
    <source>
        <dbReference type="Proteomes" id="UP000001822"/>
    </source>
</evidence>
<evidence type="ECO:0000256" key="7">
    <source>
        <dbReference type="ARBA" id="ARBA00048741"/>
    </source>
</evidence>
<dbReference type="GO" id="GO:0004066">
    <property type="term" value="F:asparagine synthase (glutamine-hydrolyzing) activity"/>
    <property type="evidence" value="ECO:0007669"/>
    <property type="project" value="UniProtKB-EC"/>
</dbReference>
<evidence type="ECO:0000256" key="8">
    <source>
        <dbReference type="PIRSR" id="PIRSR001589-1"/>
    </source>
</evidence>
<organism evidence="11 12">
    <name type="scientific">Cytophaga hutchinsonii (strain ATCC 33406 / DSM 1761 / CIP 103989 / NBRC 15051 / NCIMB 9469 / D465)</name>
    <dbReference type="NCBI Taxonomy" id="269798"/>
    <lineage>
        <taxon>Bacteria</taxon>
        <taxon>Pseudomonadati</taxon>
        <taxon>Bacteroidota</taxon>
        <taxon>Cytophagia</taxon>
        <taxon>Cytophagales</taxon>
        <taxon>Cytophagaceae</taxon>
        <taxon>Cytophaga</taxon>
    </lineage>
</organism>
<evidence type="ECO:0000256" key="3">
    <source>
        <dbReference type="ARBA" id="ARBA00012737"/>
    </source>
</evidence>
<dbReference type="PANTHER" id="PTHR43284:SF1">
    <property type="entry name" value="ASPARAGINE SYNTHETASE"/>
    <property type="match status" value="1"/>
</dbReference>
<dbReference type="PIRSF" id="PIRSF001589">
    <property type="entry name" value="Asn_synthetase_glu-h"/>
    <property type="match status" value="1"/>
</dbReference>